<comment type="caution">
    <text evidence="3">The sequence shown here is derived from an EMBL/GenBank/DDBJ whole genome shotgun (WGS) entry which is preliminary data.</text>
</comment>
<dbReference type="PIRSF" id="PIRSF000126">
    <property type="entry name" value="11-beta-HSD1"/>
    <property type="match status" value="1"/>
</dbReference>
<dbReference type="PRINTS" id="PR00080">
    <property type="entry name" value="SDRFAMILY"/>
</dbReference>
<proteinExistence type="inferred from homology"/>
<dbReference type="PRINTS" id="PR00081">
    <property type="entry name" value="GDHRDH"/>
</dbReference>
<evidence type="ECO:0008006" key="4">
    <source>
        <dbReference type="Google" id="ProtNLM"/>
    </source>
</evidence>
<protein>
    <recommendedName>
        <fullName evidence="4">Short-chain dehydrogenase</fullName>
    </recommendedName>
</protein>
<evidence type="ECO:0000313" key="3">
    <source>
        <dbReference type="EMBL" id="MPM14759.1"/>
    </source>
</evidence>
<dbReference type="GO" id="GO:0016491">
    <property type="term" value="F:oxidoreductase activity"/>
    <property type="evidence" value="ECO:0007669"/>
    <property type="project" value="UniProtKB-KW"/>
</dbReference>
<organism evidence="3">
    <name type="scientific">bioreactor metagenome</name>
    <dbReference type="NCBI Taxonomy" id="1076179"/>
    <lineage>
        <taxon>unclassified sequences</taxon>
        <taxon>metagenomes</taxon>
        <taxon>ecological metagenomes</taxon>
    </lineage>
</organism>
<dbReference type="InterPro" id="IPR036291">
    <property type="entry name" value="NAD(P)-bd_dom_sf"/>
</dbReference>
<dbReference type="Gene3D" id="3.40.50.720">
    <property type="entry name" value="NAD(P)-binding Rossmann-like Domain"/>
    <property type="match status" value="1"/>
</dbReference>
<dbReference type="CDD" id="cd05233">
    <property type="entry name" value="SDR_c"/>
    <property type="match status" value="1"/>
</dbReference>
<sequence>MEKYALITGASGGIGLEFAHILANDGYDLILVARTLEKLEKLSTIIKNDYKRKVLVIKTDLSLPGSAQALFNQIKERDYIVDVVINNAGFGDNGNFHDTDFSRDIQMINLNITTLYELNKLFAKDMIKRGRGKILNLASVASFMPGPYMALYYATKAFVLNFSVAIAKELEETGVTVTALCPGPTKSEFFKNANASGKRVSSMFMMPEAKEVALYGYKCMLKGKKFAVHGTSNKVMIFVTRFLPLSFITKIVSIIQKN</sequence>
<comment type="similarity">
    <text evidence="1">Belongs to the short-chain dehydrogenases/reductases (SDR) family.</text>
</comment>
<accession>A0A644XFA3</accession>
<evidence type="ECO:0000256" key="1">
    <source>
        <dbReference type="ARBA" id="ARBA00006484"/>
    </source>
</evidence>
<reference evidence="3" key="1">
    <citation type="submission" date="2019-08" db="EMBL/GenBank/DDBJ databases">
        <authorList>
            <person name="Kucharzyk K."/>
            <person name="Murdoch R.W."/>
            <person name="Higgins S."/>
            <person name="Loffler F."/>
        </authorList>
    </citation>
    <scope>NUCLEOTIDE SEQUENCE</scope>
</reference>
<dbReference type="EMBL" id="VSSQ01002333">
    <property type="protein sequence ID" value="MPM14759.1"/>
    <property type="molecule type" value="Genomic_DNA"/>
</dbReference>
<dbReference type="InterPro" id="IPR002347">
    <property type="entry name" value="SDR_fam"/>
</dbReference>
<name>A0A644XFA3_9ZZZZ</name>
<gene>
    <name evidence="3" type="ORF">SDC9_61123</name>
</gene>
<dbReference type="SUPFAM" id="SSF51735">
    <property type="entry name" value="NAD(P)-binding Rossmann-fold domains"/>
    <property type="match status" value="1"/>
</dbReference>
<dbReference type="AlphaFoldDB" id="A0A644XFA3"/>
<keyword evidence="2" id="KW-0560">Oxidoreductase</keyword>
<dbReference type="Pfam" id="PF00106">
    <property type="entry name" value="adh_short"/>
    <property type="match status" value="1"/>
</dbReference>
<dbReference type="PANTHER" id="PTHR42901:SF1">
    <property type="entry name" value="ALCOHOL DEHYDROGENASE"/>
    <property type="match status" value="1"/>
</dbReference>
<dbReference type="PANTHER" id="PTHR42901">
    <property type="entry name" value="ALCOHOL DEHYDROGENASE"/>
    <property type="match status" value="1"/>
</dbReference>
<evidence type="ECO:0000256" key="2">
    <source>
        <dbReference type="ARBA" id="ARBA00023002"/>
    </source>
</evidence>